<dbReference type="Proteomes" id="UP000219252">
    <property type="component" value="Unassembled WGS sequence"/>
</dbReference>
<dbReference type="GO" id="GO:0003677">
    <property type="term" value="F:DNA binding"/>
    <property type="evidence" value="ECO:0007669"/>
    <property type="project" value="InterPro"/>
</dbReference>
<dbReference type="AlphaFoldDB" id="A0A285URK1"/>
<proteinExistence type="predicted"/>
<dbReference type="OrthoDB" id="2934970at2"/>
<dbReference type="Gene3D" id="1.10.260.40">
    <property type="entry name" value="lambda repressor-like DNA-binding domains"/>
    <property type="match status" value="1"/>
</dbReference>
<dbReference type="InterPro" id="IPR001387">
    <property type="entry name" value="Cro/C1-type_HTH"/>
</dbReference>
<reference evidence="3" key="1">
    <citation type="submission" date="2017-08" db="EMBL/GenBank/DDBJ databases">
        <authorList>
            <person name="Varghese N."/>
            <person name="Submissions S."/>
        </authorList>
    </citation>
    <scope>NUCLEOTIDE SEQUENCE [LARGE SCALE GENOMIC DNA]</scope>
    <source>
        <strain evidence="3">JC23</strain>
    </source>
</reference>
<dbReference type="EMBL" id="OBQC01000020">
    <property type="protein sequence ID" value="SOC44462.1"/>
    <property type="molecule type" value="Genomic_DNA"/>
</dbReference>
<accession>A0A285URK1</accession>
<dbReference type="InterPro" id="IPR010982">
    <property type="entry name" value="Lambda_DNA-bd_dom_sf"/>
</dbReference>
<dbReference type="SMART" id="SM00530">
    <property type="entry name" value="HTH_XRE"/>
    <property type="match status" value="1"/>
</dbReference>
<evidence type="ECO:0000259" key="1">
    <source>
        <dbReference type="PROSITE" id="PS50943"/>
    </source>
</evidence>
<evidence type="ECO:0000313" key="3">
    <source>
        <dbReference type="Proteomes" id="UP000219252"/>
    </source>
</evidence>
<dbReference type="CDD" id="cd00093">
    <property type="entry name" value="HTH_XRE"/>
    <property type="match status" value="1"/>
</dbReference>
<gene>
    <name evidence="2" type="ORF">SAMN05877842_12036</name>
</gene>
<sequence length="186" mass="21294">MMIINQFGDIIKRYREKLGIGSRELSRRIGMTDTYVAQLERGSIKKPNYYVTKKLIDCLNVPQDVAESLIATNGTKPPDTFKTQQDDVNEVYSTDILPWLDDGIEESKMKFEKICSALCKFIESDYTRAQPVISNLDLLITSNKEDFMFFCDVISTGLSKLNVEQRNEVINYINSTLKEDQIPKTS</sequence>
<evidence type="ECO:0000313" key="2">
    <source>
        <dbReference type="EMBL" id="SOC44462.1"/>
    </source>
</evidence>
<feature type="domain" description="HTH cro/C1-type" evidence="1">
    <location>
        <begin position="11"/>
        <end position="66"/>
    </location>
</feature>
<name>A0A285URK1_9BACL</name>
<organism evidence="2 3">
    <name type="scientific">Ureibacillus acetophenoni</name>
    <dbReference type="NCBI Taxonomy" id="614649"/>
    <lineage>
        <taxon>Bacteria</taxon>
        <taxon>Bacillati</taxon>
        <taxon>Bacillota</taxon>
        <taxon>Bacilli</taxon>
        <taxon>Bacillales</taxon>
        <taxon>Caryophanaceae</taxon>
        <taxon>Ureibacillus</taxon>
    </lineage>
</organism>
<dbReference type="SUPFAM" id="SSF47413">
    <property type="entry name" value="lambda repressor-like DNA-binding domains"/>
    <property type="match status" value="1"/>
</dbReference>
<dbReference type="PROSITE" id="PS50943">
    <property type="entry name" value="HTH_CROC1"/>
    <property type="match status" value="1"/>
</dbReference>
<dbReference type="Pfam" id="PF01381">
    <property type="entry name" value="HTH_3"/>
    <property type="match status" value="1"/>
</dbReference>
<protein>
    <submittedName>
        <fullName evidence="2">Transcriptional regulator with XRE-family HTH domain</fullName>
    </submittedName>
</protein>
<keyword evidence="3" id="KW-1185">Reference proteome</keyword>